<keyword evidence="3 5" id="KW-1133">Transmembrane helix</keyword>
<feature type="transmembrane region" description="Helical" evidence="5">
    <location>
        <begin position="21"/>
        <end position="39"/>
    </location>
</feature>
<feature type="transmembrane region" description="Helical" evidence="5">
    <location>
        <begin position="319"/>
        <end position="341"/>
    </location>
</feature>
<dbReference type="InterPro" id="IPR001898">
    <property type="entry name" value="SLC13A/DASS"/>
</dbReference>
<sequence length="512" mass="53914">MSNPDIRKNKKQEGGFAKKTDFKWLGVGLVVFILIAFAMPLPESMLSKAAEVFGGTGADVIQKAVHIKLIIALLATCVIFFATEAVPMPAVALIIGLVQLFFGITEPSRIVSTYAHDAVWFIAGSLALGSTLVKYGLDKRVGMLVINLSGTKTRMIVIGILIGTAIPTAFVGEHAVAAMYVPIAVALFTLTNKTTPAPRLGTLLMVTIAVGCMIGGPMSPTGGARNALMIGFLSNIGIDISFTQWMAMGVFYTIVMTIVMAFLLPLLFKPEVNDLSDAVTLLKQDLEKHGPITKQQISVALIMLLVVVLWIIDKSVTKNVLGFSLGLGGVAIFGAVLYMLLGFTSWKDYEDKVSWGVIILYAGCISLGSVFKSTGASSWFADQIINLVAPLGLNSGVSLVLLVGVIGAILTNLMSAGATVAVIGPVVLDMAQSSGTNPILVGVGLAIATSMAYWLVIGTPASSIVYASGQLEAKNFIRMASAGWPAALIVMAVMVIIYWTGVLGIDPAGFGY</sequence>
<feature type="transmembrane region" description="Helical" evidence="5">
    <location>
        <begin position="479"/>
        <end position="499"/>
    </location>
</feature>
<gene>
    <name evidence="6" type="ORF">METZ01_LOCUS102834</name>
</gene>
<dbReference type="PANTHER" id="PTHR10283:SF82">
    <property type="entry name" value="SOLUTE CARRIER FAMILY 13 MEMBER 2"/>
    <property type="match status" value="1"/>
</dbReference>
<feature type="transmembrane region" description="Helical" evidence="5">
    <location>
        <begin position="69"/>
        <end position="102"/>
    </location>
</feature>
<feature type="transmembrane region" description="Helical" evidence="5">
    <location>
        <begin position="155"/>
        <end position="188"/>
    </location>
</feature>
<dbReference type="Pfam" id="PF00939">
    <property type="entry name" value="Na_sulph_symp"/>
    <property type="match status" value="1"/>
</dbReference>
<dbReference type="PANTHER" id="PTHR10283">
    <property type="entry name" value="SOLUTE CARRIER FAMILY 13 MEMBER"/>
    <property type="match status" value="1"/>
</dbReference>
<feature type="transmembrane region" description="Helical" evidence="5">
    <location>
        <begin position="439"/>
        <end position="467"/>
    </location>
</feature>
<evidence type="ECO:0000256" key="5">
    <source>
        <dbReference type="SAM" id="Phobius"/>
    </source>
</evidence>
<proteinExistence type="predicted"/>
<evidence type="ECO:0000256" key="1">
    <source>
        <dbReference type="ARBA" id="ARBA00004141"/>
    </source>
</evidence>
<comment type="subcellular location">
    <subcellularLocation>
        <location evidence="1">Membrane</location>
        <topology evidence="1">Multi-pass membrane protein</topology>
    </subcellularLocation>
</comment>
<feature type="transmembrane region" description="Helical" evidence="5">
    <location>
        <begin position="114"/>
        <end position="135"/>
    </location>
</feature>
<dbReference type="GO" id="GO:0005886">
    <property type="term" value="C:plasma membrane"/>
    <property type="evidence" value="ECO:0007669"/>
    <property type="project" value="TreeGrafter"/>
</dbReference>
<feature type="transmembrane region" description="Helical" evidence="5">
    <location>
        <begin position="249"/>
        <end position="268"/>
    </location>
</feature>
<dbReference type="NCBIfam" id="TIGR00785">
    <property type="entry name" value="dass"/>
    <property type="match status" value="1"/>
</dbReference>
<organism evidence="6">
    <name type="scientific">marine metagenome</name>
    <dbReference type="NCBI Taxonomy" id="408172"/>
    <lineage>
        <taxon>unclassified sequences</taxon>
        <taxon>metagenomes</taxon>
        <taxon>ecological metagenomes</taxon>
    </lineage>
</organism>
<protein>
    <recommendedName>
        <fullName evidence="7">Citrate transporter-like domain-containing protein</fullName>
    </recommendedName>
</protein>
<dbReference type="GO" id="GO:0008514">
    <property type="term" value="F:organic anion transmembrane transporter activity"/>
    <property type="evidence" value="ECO:0007669"/>
    <property type="project" value="UniProtKB-ARBA"/>
</dbReference>
<evidence type="ECO:0000256" key="4">
    <source>
        <dbReference type="ARBA" id="ARBA00023136"/>
    </source>
</evidence>
<name>A0A381WBS7_9ZZZZ</name>
<accession>A0A381WBS7</accession>
<evidence type="ECO:0000256" key="2">
    <source>
        <dbReference type="ARBA" id="ARBA00022692"/>
    </source>
</evidence>
<feature type="transmembrane region" description="Helical" evidence="5">
    <location>
        <begin position="295"/>
        <end position="312"/>
    </location>
</feature>
<keyword evidence="2 5" id="KW-0812">Transmembrane</keyword>
<evidence type="ECO:0008006" key="7">
    <source>
        <dbReference type="Google" id="ProtNLM"/>
    </source>
</evidence>
<feature type="transmembrane region" description="Helical" evidence="5">
    <location>
        <begin position="200"/>
        <end position="218"/>
    </location>
</feature>
<reference evidence="6" key="1">
    <citation type="submission" date="2018-05" db="EMBL/GenBank/DDBJ databases">
        <authorList>
            <person name="Lanie J.A."/>
            <person name="Ng W.-L."/>
            <person name="Kazmierczak K.M."/>
            <person name="Andrzejewski T.M."/>
            <person name="Davidsen T.M."/>
            <person name="Wayne K.J."/>
            <person name="Tettelin H."/>
            <person name="Glass J.I."/>
            <person name="Rusch D."/>
            <person name="Podicherti R."/>
            <person name="Tsui H.-C.T."/>
            <person name="Winkler M.E."/>
        </authorList>
    </citation>
    <scope>NUCLEOTIDE SEQUENCE</scope>
</reference>
<feature type="transmembrane region" description="Helical" evidence="5">
    <location>
        <begin position="353"/>
        <end position="371"/>
    </location>
</feature>
<keyword evidence="4 5" id="KW-0472">Membrane</keyword>
<dbReference type="GO" id="GO:1905039">
    <property type="term" value="P:carboxylic acid transmembrane transport"/>
    <property type="evidence" value="ECO:0007669"/>
    <property type="project" value="UniProtKB-ARBA"/>
</dbReference>
<dbReference type="AlphaFoldDB" id="A0A381WBS7"/>
<evidence type="ECO:0000313" key="6">
    <source>
        <dbReference type="EMBL" id="SVA49980.1"/>
    </source>
</evidence>
<evidence type="ECO:0000256" key="3">
    <source>
        <dbReference type="ARBA" id="ARBA00022989"/>
    </source>
</evidence>
<dbReference type="EMBL" id="UINC01011312">
    <property type="protein sequence ID" value="SVA49980.1"/>
    <property type="molecule type" value="Genomic_DNA"/>
</dbReference>